<organism evidence="2 3">
    <name type="scientific">Gemmiger gallinarum</name>
    <dbReference type="NCBI Taxonomy" id="2779354"/>
    <lineage>
        <taxon>Bacteria</taxon>
        <taxon>Bacillati</taxon>
        <taxon>Bacillota</taxon>
        <taxon>Clostridia</taxon>
        <taxon>Eubacteriales</taxon>
        <taxon>Gemmiger</taxon>
    </lineage>
</organism>
<feature type="transmembrane region" description="Helical" evidence="1">
    <location>
        <begin position="182"/>
        <end position="202"/>
    </location>
</feature>
<name>A0ABR9R2Q0_9FIRM</name>
<protein>
    <recommendedName>
        <fullName evidence="4">LPXTG cell wall anchor domain-containing protein</fullName>
    </recommendedName>
</protein>
<evidence type="ECO:0000313" key="2">
    <source>
        <dbReference type="EMBL" id="MBE5037350.1"/>
    </source>
</evidence>
<keyword evidence="1" id="KW-0812">Transmembrane</keyword>
<accession>A0ABR9R2Q0</accession>
<sequence>MNETKRTLRRFALCYALALILWVVFCLGRCAVMLMHRASGDMPQTTLGAEDLTFESFECYLDLEWDTPPDDDPNWYLSTDNDPHIFYDGGGYLETVRLYAKHRLPPGSVVLYYLKPGQTDYSETQKVYGHVAGDGVYEFDLGGVEVSGLRIDPDSVGGVATLFTGIELNPARFWVWRFVPDGGQFLLILGLPAVAAAAWTLLRSRREDA</sequence>
<proteinExistence type="predicted"/>
<dbReference type="RefSeq" id="WP_193500641.1">
    <property type="nucleotide sequence ID" value="NZ_JADCKC010000002.1"/>
</dbReference>
<keyword evidence="3" id="KW-1185">Reference proteome</keyword>
<gene>
    <name evidence="2" type="ORF">INF35_06110</name>
</gene>
<feature type="transmembrane region" description="Helical" evidence="1">
    <location>
        <begin position="12"/>
        <end position="35"/>
    </location>
</feature>
<evidence type="ECO:0000256" key="1">
    <source>
        <dbReference type="SAM" id="Phobius"/>
    </source>
</evidence>
<reference evidence="2 3" key="1">
    <citation type="submission" date="2020-10" db="EMBL/GenBank/DDBJ databases">
        <title>ChiBAC.</title>
        <authorList>
            <person name="Zenner C."/>
            <person name="Hitch T.C.A."/>
            <person name="Clavel T."/>
        </authorList>
    </citation>
    <scope>NUCLEOTIDE SEQUENCE [LARGE SCALE GENOMIC DNA]</scope>
    <source>
        <strain evidence="2 3">DSM 109015</strain>
    </source>
</reference>
<evidence type="ECO:0000313" key="3">
    <source>
        <dbReference type="Proteomes" id="UP000768567"/>
    </source>
</evidence>
<dbReference type="Proteomes" id="UP000768567">
    <property type="component" value="Unassembled WGS sequence"/>
</dbReference>
<keyword evidence="1" id="KW-0472">Membrane</keyword>
<evidence type="ECO:0008006" key="4">
    <source>
        <dbReference type="Google" id="ProtNLM"/>
    </source>
</evidence>
<comment type="caution">
    <text evidence="2">The sequence shown here is derived from an EMBL/GenBank/DDBJ whole genome shotgun (WGS) entry which is preliminary data.</text>
</comment>
<keyword evidence="1" id="KW-1133">Transmembrane helix</keyword>
<dbReference type="EMBL" id="JADCKC010000002">
    <property type="protein sequence ID" value="MBE5037350.1"/>
    <property type="molecule type" value="Genomic_DNA"/>
</dbReference>